<accession>A0ABP2EIE7</accession>
<keyword evidence="1" id="KW-1133">Transmembrane helix</keyword>
<keyword evidence="1" id="KW-0812">Transmembrane</keyword>
<feature type="transmembrane region" description="Helical" evidence="1">
    <location>
        <begin position="7"/>
        <end position="26"/>
    </location>
</feature>
<sequence>MLLRFCLLPQIIPVMFNVLTHCYIFIPVSKIKTYFPVKVYSLEK</sequence>
<gene>
    <name evidence="2" type="ORF">ymoll0001_15750</name>
</gene>
<name>A0ABP2EIE7_YERMW</name>
<protein>
    <submittedName>
        <fullName evidence="2">Uncharacterized protein</fullName>
    </submittedName>
</protein>
<evidence type="ECO:0000313" key="3">
    <source>
        <dbReference type="Proteomes" id="UP000003027"/>
    </source>
</evidence>
<keyword evidence="3" id="KW-1185">Reference proteome</keyword>
<evidence type="ECO:0000256" key="1">
    <source>
        <dbReference type="SAM" id="Phobius"/>
    </source>
</evidence>
<organism evidence="2 3">
    <name type="scientific">Yersinia mollaretii (strain ATCC 43969 / DSM 18520 / CIP 103324 / CNY 7263 / WAIP 204)</name>
    <dbReference type="NCBI Taxonomy" id="349967"/>
    <lineage>
        <taxon>Bacteria</taxon>
        <taxon>Pseudomonadati</taxon>
        <taxon>Pseudomonadota</taxon>
        <taxon>Gammaproteobacteria</taxon>
        <taxon>Enterobacterales</taxon>
        <taxon>Yersiniaceae</taxon>
        <taxon>Yersinia</taxon>
    </lineage>
</organism>
<comment type="caution">
    <text evidence="2">The sequence shown here is derived from an EMBL/GenBank/DDBJ whole genome shotgun (WGS) entry which is preliminary data.</text>
</comment>
<dbReference type="Proteomes" id="UP000003027">
    <property type="component" value="Unassembled WGS sequence"/>
</dbReference>
<reference evidence="2" key="1">
    <citation type="submission" date="2008-12" db="EMBL/GenBank/DDBJ databases">
        <title>Annotation of the Yersinia mollaretii ATCC 43969 genome.</title>
        <authorList>
            <person name="Read T.D."/>
            <person name="Akmal A."/>
            <person name="Bishop-Lilly K."/>
            <person name="Chen P.E."/>
            <person name="Cook C."/>
            <person name="Kiley M.P."/>
            <person name="Lentz S."/>
            <person name="Mateczun A."/>
            <person name="Nagarajan N."/>
            <person name="Nolan N."/>
            <person name="Osborne B.I."/>
            <person name="Pop M."/>
            <person name="Sozhamannan S."/>
            <person name="Stewart A.C."/>
            <person name="Sulakvelidze A."/>
            <person name="Thomason B."/>
            <person name="Willner K."/>
            <person name="Zwick M.E."/>
        </authorList>
    </citation>
    <scope>NUCLEOTIDE SEQUENCE [LARGE SCALE GENOMIC DNA]</scope>
    <source>
        <strain evidence="2">ATCC 43969</strain>
    </source>
</reference>
<proteinExistence type="predicted"/>
<evidence type="ECO:0000313" key="2">
    <source>
        <dbReference type="EMBL" id="EEQ12249.1"/>
    </source>
</evidence>
<keyword evidence="1" id="KW-0472">Membrane</keyword>
<dbReference type="EMBL" id="AALD02000002">
    <property type="protein sequence ID" value="EEQ12249.1"/>
    <property type="molecule type" value="Genomic_DNA"/>
</dbReference>